<accession>A0AAN0RLS7</accession>
<feature type="transmembrane region" description="Helical" evidence="1">
    <location>
        <begin position="135"/>
        <end position="160"/>
    </location>
</feature>
<evidence type="ECO:0000313" key="3">
    <source>
        <dbReference type="EMBL" id="AII88596.1"/>
    </source>
</evidence>
<name>A0AAN0RLS7_9RHOB</name>
<dbReference type="PANTHER" id="PTHR11161">
    <property type="entry name" value="O-ACYLTRANSFERASE"/>
    <property type="match status" value="1"/>
</dbReference>
<organism evidence="3 4">
    <name type="scientific">Planktomarina temperata RCA23</name>
    <dbReference type="NCBI Taxonomy" id="666509"/>
    <lineage>
        <taxon>Bacteria</taxon>
        <taxon>Pseudomonadati</taxon>
        <taxon>Pseudomonadota</taxon>
        <taxon>Alphaproteobacteria</taxon>
        <taxon>Rhodobacterales</taxon>
        <taxon>Paracoccaceae</taxon>
        <taxon>Planktomarina</taxon>
    </lineage>
</organism>
<evidence type="ECO:0000259" key="2">
    <source>
        <dbReference type="Pfam" id="PF01757"/>
    </source>
</evidence>
<dbReference type="RefSeq" id="WP_044051121.1">
    <property type="nucleotide sequence ID" value="NZ_CP003984.1"/>
</dbReference>
<feature type="transmembrane region" description="Helical" evidence="1">
    <location>
        <begin position="54"/>
        <end position="76"/>
    </location>
</feature>
<evidence type="ECO:0000313" key="4">
    <source>
        <dbReference type="Proteomes" id="UP000028680"/>
    </source>
</evidence>
<protein>
    <submittedName>
        <fullName evidence="3">O-acetyltransferase OatA</fullName>
    </submittedName>
</protein>
<evidence type="ECO:0000256" key="1">
    <source>
        <dbReference type="SAM" id="Phobius"/>
    </source>
</evidence>
<feature type="transmembrane region" description="Helical" evidence="1">
    <location>
        <begin position="12"/>
        <end position="34"/>
    </location>
</feature>
<dbReference type="AlphaFoldDB" id="A0AAN0RLS7"/>
<feature type="domain" description="Acyltransferase 3" evidence="2">
    <location>
        <begin position="9"/>
        <end position="377"/>
    </location>
</feature>
<feature type="transmembrane region" description="Helical" evidence="1">
    <location>
        <begin position="318"/>
        <end position="339"/>
    </location>
</feature>
<keyword evidence="1" id="KW-0812">Transmembrane</keyword>
<feature type="transmembrane region" description="Helical" evidence="1">
    <location>
        <begin position="217"/>
        <end position="236"/>
    </location>
</feature>
<feature type="transmembrane region" description="Helical" evidence="1">
    <location>
        <begin position="97"/>
        <end position="115"/>
    </location>
</feature>
<dbReference type="PANTHER" id="PTHR11161:SF0">
    <property type="entry name" value="O-ACYLTRANSFERASE LIKE PROTEIN"/>
    <property type="match status" value="1"/>
</dbReference>
<dbReference type="InterPro" id="IPR052728">
    <property type="entry name" value="O2_lipid_transport_reg"/>
</dbReference>
<dbReference type="GO" id="GO:0016747">
    <property type="term" value="F:acyltransferase activity, transferring groups other than amino-acyl groups"/>
    <property type="evidence" value="ECO:0007669"/>
    <property type="project" value="InterPro"/>
</dbReference>
<gene>
    <name evidence="3" type="ORF">RCA23_c30960</name>
</gene>
<keyword evidence="1" id="KW-0472">Membrane</keyword>
<dbReference type="InterPro" id="IPR002656">
    <property type="entry name" value="Acyl_transf_3_dom"/>
</dbReference>
<feature type="transmembrane region" description="Helical" evidence="1">
    <location>
        <begin position="248"/>
        <end position="266"/>
    </location>
</feature>
<feature type="transmembrane region" description="Helical" evidence="1">
    <location>
        <begin position="278"/>
        <end position="306"/>
    </location>
</feature>
<dbReference type="Pfam" id="PF01757">
    <property type="entry name" value="Acyl_transf_3"/>
    <property type="match status" value="1"/>
</dbReference>
<dbReference type="KEGG" id="ptp:RCA23_c30960"/>
<feature type="transmembrane region" description="Helical" evidence="1">
    <location>
        <begin position="359"/>
        <end position="380"/>
    </location>
</feature>
<dbReference type="Proteomes" id="UP000028680">
    <property type="component" value="Chromosome"/>
</dbReference>
<dbReference type="EMBL" id="CP003984">
    <property type="protein sequence ID" value="AII88596.1"/>
    <property type="molecule type" value="Genomic_DNA"/>
</dbReference>
<proteinExistence type="predicted"/>
<keyword evidence="4" id="KW-1185">Reference proteome</keyword>
<keyword evidence="1" id="KW-1133">Transmembrane helix</keyword>
<sequence length="393" mass="44035">MSTHTEHYHFLDLVRAIGILQVVLFHVVFGVFSYGGSDAALALIEQLPTWMTFAWQPFGVDAIFLVSSFLLTSTLLDEHTRLGRIDVRSFVLKRLSRILPLYYLALLLFQLGSPFDPLQFALSAVFLGVTLGVGNVIPVGWSMEVMMLFFLLMPALLTLILKCTRPLLILGLAILITTGSRVAYLHISDISAGRVFLDTYQSLPASDAAKHLYYHPWFRLPPFLVGMGLAIAYYRASSSAVKHSWRGLGFAGLFMIIICCYPPVHIEDAWLYRLPEPVLVVYFGSSITIFSVGLSMVIWNSLVFGAKWMSPLGQACKTISQCIFGIYLFHMPFLALAAVMVLRSTDRAQLATISVAQTWMIFTLTAIFSIIFAQLLLRYIEIPIMKLLRRLSS</sequence>
<reference evidence="3 4" key="1">
    <citation type="journal article" date="2014" name="ISME J.">
        <title>Adaptation of an abundant Roseobacter RCA organism to pelagic systems revealed by genomic and transcriptomic analyses.</title>
        <authorList>
            <person name="Voget S."/>
            <person name="Wemheuer B."/>
            <person name="Brinkhoff T."/>
            <person name="Vollmers J."/>
            <person name="Dietrich S."/>
            <person name="Giebel H.A."/>
            <person name="Beardsley C."/>
            <person name="Sardemann C."/>
            <person name="Bakenhus I."/>
            <person name="Billerbeck S."/>
            <person name="Daniel R."/>
            <person name="Simon M."/>
        </authorList>
    </citation>
    <scope>NUCLEOTIDE SEQUENCE [LARGE SCALE GENOMIC DNA]</scope>
    <source>
        <strain evidence="3 4">RCA23</strain>
    </source>
</reference>
<feature type="transmembrane region" description="Helical" evidence="1">
    <location>
        <begin position="167"/>
        <end position="187"/>
    </location>
</feature>